<feature type="compositionally biased region" description="Polar residues" evidence="4">
    <location>
        <begin position="925"/>
        <end position="940"/>
    </location>
</feature>
<dbReference type="InterPro" id="IPR021887">
    <property type="entry name" value="DAB2P_C"/>
</dbReference>
<feature type="region of interest" description="Disordered" evidence="4">
    <location>
        <begin position="919"/>
        <end position="955"/>
    </location>
</feature>
<keyword evidence="3" id="KW-0175">Coiled coil</keyword>
<dbReference type="PROSITE" id="PS50018">
    <property type="entry name" value="RAS_GTPASE_ACTIV_2"/>
    <property type="match status" value="1"/>
</dbReference>
<feature type="domain" description="Ras-GAP" evidence="7">
    <location>
        <begin position="373"/>
        <end position="565"/>
    </location>
</feature>
<evidence type="ECO:0000313" key="9">
    <source>
        <dbReference type="RefSeq" id="XP_029649235.1"/>
    </source>
</evidence>
<feature type="region of interest" description="Disordered" evidence="4">
    <location>
        <begin position="46"/>
        <end position="74"/>
    </location>
</feature>
<keyword evidence="8" id="KW-1185">Reference proteome</keyword>
<gene>
    <name evidence="9" type="primary">LOC115222966</name>
</gene>
<evidence type="ECO:0000259" key="5">
    <source>
        <dbReference type="PROSITE" id="PS50003"/>
    </source>
</evidence>
<dbReference type="InterPro" id="IPR023152">
    <property type="entry name" value="RasGAP_CS"/>
</dbReference>
<feature type="compositionally biased region" description="Polar residues" evidence="4">
    <location>
        <begin position="1298"/>
        <end position="1309"/>
    </location>
</feature>
<dbReference type="InterPro" id="IPR008936">
    <property type="entry name" value="Rho_GTPase_activation_prot"/>
</dbReference>
<dbReference type="PROSITE" id="PS50004">
    <property type="entry name" value="C2"/>
    <property type="match status" value="1"/>
</dbReference>
<dbReference type="PANTHER" id="PTHR10194">
    <property type="entry name" value="RAS GTPASE-ACTIVATING PROTEINS"/>
    <property type="match status" value="1"/>
</dbReference>
<feature type="compositionally biased region" description="Polar residues" evidence="4">
    <location>
        <begin position="1137"/>
        <end position="1148"/>
    </location>
</feature>
<dbReference type="InterPro" id="IPR039360">
    <property type="entry name" value="Ras_GTPase"/>
</dbReference>
<feature type="region of interest" description="Disordered" evidence="4">
    <location>
        <begin position="1137"/>
        <end position="1175"/>
    </location>
</feature>
<feature type="compositionally biased region" description="Acidic residues" evidence="4">
    <location>
        <begin position="1162"/>
        <end position="1171"/>
    </location>
</feature>
<feature type="region of interest" description="Disordered" evidence="4">
    <location>
        <begin position="1298"/>
        <end position="1322"/>
    </location>
</feature>
<feature type="compositionally biased region" description="Basic and acidic residues" evidence="4">
    <location>
        <begin position="1312"/>
        <end position="1322"/>
    </location>
</feature>
<feature type="domain" description="C2" evidence="6">
    <location>
        <begin position="191"/>
        <end position="309"/>
    </location>
</feature>
<dbReference type="SUPFAM" id="SSF50729">
    <property type="entry name" value="PH domain-like"/>
    <property type="match status" value="1"/>
</dbReference>
<dbReference type="SMART" id="SM00323">
    <property type="entry name" value="RasGAP"/>
    <property type="match status" value="1"/>
</dbReference>
<keyword evidence="1" id="KW-0343">GTPase activation</keyword>
<feature type="coiled-coil region" evidence="3">
    <location>
        <begin position="1177"/>
        <end position="1293"/>
    </location>
</feature>
<feature type="compositionally biased region" description="Polar residues" evidence="4">
    <location>
        <begin position="813"/>
        <end position="834"/>
    </location>
</feature>
<dbReference type="Pfam" id="PF00616">
    <property type="entry name" value="RasGAP"/>
    <property type="match status" value="1"/>
</dbReference>
<dbReference type="InterPro" id="IPR001936">
    <property type="entry name" value="RasGAP_dom"/>
</dbReference>
<evidence type="ECO:0000259" key="7">
    <source>
        <dbReference type="PROSITE" id="PS50018"/>
    </source>
</evidence>
<feature type="region of interest" description="Disordered" evidence="4">
    <location>
        <begin position="802"/>
        <end position="834"/>
    </location>
</feature>
<dbReference type="SUPFAM" id="SSF49562">
    <property type="entry name" value="C2 domain (Calcium/lipid-binding domain, CaLB)"/>
    <property type="match status" value="1"/>
</dbReference>
<dbReference type="Pfam" id="PF12004">
    <property type="entry name" value="DAB2P_C"/>
    <property type="match status" value="1"/>
</dbReference>
<dbReference type="KEGG" id="osn:115222966"/>
<evidence type="ECO:0000256" key="4">
    <source>
        <dbReference type="SAM" id="MobiDB-lite"/>
    </source>
</evidence>
<evidence type="ECO:0000256" key="2">
    <source>
        <dbReference type="ARBA" id="ARBA00022553"/>
    </source>
</evidence>
<dbReference type="PANTHER" id="PTHR10194:SF60">
    <property type="entry name" value="RAS GTPASE-ACTIVATING PROTEIN RASKOL"/>
    <property type="match status" value="1"/>
</dbReference>
<dbReference type="InterPro" id="IPR000008">
    <property type="entry name" value="C2_dom"/>
</dbReference>
<feature type="compositionally biased region" description="Basic and acidic residues" evidence="4">
    <location>
        <begin position="1151"/>
        <end position="1161"/>
    </location>
</feature>
<reference evidence="9" key="1">
    <citation type="submission" date="2025-08" db="UniProtKB">
        <authorList>
            <consortium name="RefSeq"/>
        </authorList>
    </citation>
    <scope>IDENTIFICATION</scope>
</reference>
<dbReference type="InterPro" id="IPR057606">
    <property type="entry name" value="SynGAP1-like_PH"/>
</dbReference>
<keyword evidence="2" id="KW-0597">Phosphoprotein</keyword>
<dbReference type="CDD" id="cd05136">
    <property type="entry name" value="RasGAP_DAB2IP"/>
    <property type="match status" value="1"/>
</dbReference>
<accession>A0A6P7TG71</accession>
<dbReference type="GO" id="GO:0005096">
    <property type="term" value="F:GTPase activator activity"/>
    <property type="evidence" value="ECO:0007669"/>
    <property type="project" value="UniProtKB-KW"/>
</dbReference>
<dbReference type="Gene3D" id="2.60.40.150">
    <property type="entry name" value="C2 domain"/>
    <property type="match status" value="1"/>
</dbReference>
<dbReference type="SUPFAM" id="SSF48350">
    <property type="entry name" value="GTPase activation domain, GAP"/>
    <property type="match status" value="1"/>
</dbReference>
<dbReference type="Pfam" id="PF25321">
    <property type="entry name" value="PH_RASGAP"/>
    <property type="match status" value="1"/>
</dbReference>
<dbReference type="Pfam" id="PF00168">
    <property type="entry name" value="C2"/>
    <property type="match status" value="1"/>
</dbReference>
<dbReference type="PROSITE" id="PS50003">
    <property type="entry name" value="PH_DOMAIN"/>
    <property type="match status" value="1"/>
</dbReference>
<organism evidence="8 9">
    <name type="scientific">Octopus sinensis</name>
    <name type="common">East Asian common octopus</name>
    <dbReference type="NCBI Taxonomy" id="2607531"/>
    <lineage>
        <taxon>Eukaryota</taxon>
        <taxon>Metazoa</taxon>
        <taxon>Spiralia</taxon>
        <taxon>Lophotrochozoa</taxon>
        <taxon>Mollusca</taxon>
        <taxon>Cephalopoda</taxon>
        <taxon>Coleoidea</taxon>
        <taxon>Octopodiformes</taxon>
        <taxon>Octopoda</taxon>
        <taxon>Incirrata</taxon>
        <taxon>Octopodidae</taxon>
        <taxon>Octopus</taxon>
    </lineage>
</organism>
<feature type="compositionally biased region" description="Basic and acidic residues" evidence="4">
    <location>
        <begin position="52"/>
        <end position="62"/>
    </location>
</feature>
<feature type="region of interest" description="Disordered" evidence="4">
    <location>
        <begin position="1052"/>
        <end position="1071"/>
    </location>
</feature>
<evidence type="ECO:0000256" key="3">
    <source>
        <dbReference type="SAM" id="Coils"/>
    </source>
</evidence>
<evidence type="ECO:0000259" key="6">
    <source>
        <dbReference type="PROSITE" id="PS50004"/>
    </source>
</evidence>
<name>A0A6P7TG71_9MOLL</name>
<dbReference type="InterPro" id="IPR035892">
    <property type="entry name" value="C2_domain_sf"/>
</dbReference>
<dbReference type="Gene3D" id="1.10.506.10">
    <property type="entry name" value="GTPase Activation - p120gap, domain 1"/>
    <property type="match status" value="2"/>
</dbReference>
<evidence type="ECO:0000313" key="8">
    <source>
        <dbReference type="Proteomes" id="UP000515154"/>
    </source>
</evidence>
<proteinExistence type="predicted"/>
<dbReference type="CDD" id="cd04013">
    <property type="entry name" value="C2_SynGAP_like"/>
    <property type="match status" value="1"/>
</dbReference>
<feature type="compositionally biased region" description="Low complexity" evidence="4">
    <location>
        <begin position="941"/>
        <end position="953"/>
    </location>
</feature>
<evidence type="ECO:0000256" key="1">
    <source>
        <dbReference type="ARBA" id="ARBA00022468"/>
    </source>
</evidence>
<feature type="domain" description="PH" evidence="5">
    <location>
        <begin position="168"/>
        <end position="200"/>
    </location>
</feature>
<dbReference type="RefSeq" id="XP_029649235.1">
    <property type="nucleotide sequence ID" value="XM_029793375.2"/>
</dbReference>
<dbReference type="PROSITE" id="PS00509">
    <property type="entry name" value="RAS_GTPASE_ACTIV_1"/>
    <property type="match status" value="1"/>
</dbReference>
<dbReference type="Proteomes" id="UP000515154">
    <property type="component" value="Linkage group LG21"/>
</dbReference>
<protein>
    <submittedName>
        <fullName evidence="9">Ras GTPase-activating protein nGAP isoform X1</fullName>
    </submittedName>
</protein>
<sequence>MGNNKPLLDISVANCFLCCGARSGNLSPHKHKLNTLPFGIKKLIKSRQPDSSNEKFSNDRRGSMPLVPSVDGGNMEMGTTSKLAHFFTKKGLRTNLKRTKSVTKLDRKRSASNVCERETSIISSRIRTSRSHESLLTNQSNMHNIELNNTGRLDIRPVHNSLLGQNECFSIPTQTGNMYYSCKNKEEQRSWVDSLRKGIQPNINKERRVDNSLKLWIWEAKNIPPKKRYFCEIFLDSSMHAKTSCKAQSEMLFWGEFFEFSNLLNIKQIILYLYREADKKKKKDKNTKIGVVTIPVCELGNKQLVEKWFTVNSVTVGKQLKENRAELPMIRVRIKYQSVQILPQELYKDFTEYLTSNYVSLCEHLEPLVSVRDKEDIATCLVHAMQHLNKAKNFLCDVVMAEISRLDNEHLTFRGNSIATKAMEAYMKLVGENYLQVTLREFVMEIIELSEDYEVDPTKLSNNAALQRNQANLKKLCEQAWNKISNSRRYFPGELREVFAGFRENCRVNEKEDLSDNLISASIFLRFLCPAILSPSLFKLIQEYPSDKAVRTLTLIAKAIQKLANFTQFGGKEEFMIFMNDFVEEEFENMKQFLKDISSEDVGNEFLKNQHAVIDFGKELSVLHSLLVETLGKANEATITKLHPLPDILNGLTQALNDPKIGKKQPNRKSQIYDNLATTPNSNPSVSSLVQLSKSTLHMDNNHTINMDDSMNSDNGGITQQTSGTWKRTNEANMCSAFNDISVTRDISDVSVSKHTNNNKDSLKQWWNDILTTAEAVNGYDNRISFIDDPSDAPYETALADKTNSDLQHRSHTSNSLAASSQRSTSQNSFMSSSGYQPTVYSPSTLSMELPLASQEQFSGSTLPAQFSSLGSTSFAAQHSSIQQPLSFSNPLYKHQRNSQSVMPSSSISVSGNALSTMEGAGAVSGTSSPMVHSSLKIPQTSSSSSLSSTDDSGTLPFVSVNTQVHQTRSPMRNLPITAITTLDSARKITDPIQKFSQLSSSSSSSESLCDRRSLVHSTPMQTDIDNLQHGPALQRINPLYGHCSPKPSLKSVTLRSHNQPGNSPLNTSCELPQGIEMKFSGARYEDPSRSLNDRDTSVIQCNTLPKRAEKDRHLATSSVSDEFSVYKPGARLSLAQQHSLHSGTQTVQHRKSEPVKTREETDIDGSESDPEYEKEVSTLKKQLLEAQSRLHEAERMLFTQESGTQQMMQDWQQRLEESEERMRKQQAEKDDQIKTVIERLIGFEDELRREHREIERLACEKQMVIEAQERQIQTLDTTNNKLMCALNQLKERCHTNPLRNGLTSQPQSKVPDFKEYRSSAC</sequence>
<dbReference type="SMART" id="SM00239">
    <property type="entry name" value="C2"/>
    <property type="match status" value="1"/>
</dbReference>
<dbReference type="InterPro" id="IPR001849">
    <property type="entry name" value="PH_domain"/>
</dbReference>